<organism evidence="2 3">
    <name type="scientific">Chryseobacterium taihuense</name>
    <dbReference type="NCBI Taxonomy" id="1141221"/>
    <lineage>
        <taxon>Bacteria</taxon>
        <taxon>Pseudomonadati</taxon>
        <taxon>Bacteroidota</taxon>
        <taxon>Flavobacteriia</taxon>
        <taxon>Flavobacteriales</taxon>
        <taxon>Weeksellaceae</taxon>
        <taxon>Chryseobacterium group</taxon>
        <taxon>Chryseobacterium</taxon>
    </lineage>
</organism>
<keyword evidence="1" id="KW-0472">Membrane</keyword>
<keyword evidence="1" id="KW-0812">Transmembrane</keyword>
<proteinExistence type="predicted"/>
<protein>
    <submittedName>
        <fullName evidence="2">Uncharacterized protein</fullName>
    </submittedName>
</protein>
<evidence type="ECO:0000313" key="3">
    <source>
        <dbReference type="Proteomes" id="UP000290013"/>
    </source>
</evidence>
<dbReference type="AlphaFoldDB" id="A0A4U8WF39"/>
<gene>
    <name evidence="2" type="ORF">NCTC12078_02329</name>
</gene>
<dbReference type="Proteomes" id="UP000290013">
    <property type="component" value="Chromosome"/>
</dbReference>
<dbReference type="RefSeq" id="WP_130914584.1">
    <property type="nucleotide sequence ID" value="NZ_LR215974.1"/>
</dbReference>
<accession>A0A4U8WF39</accession>
<dbReference type="KEGG" id="ctai:NCTC12078_02329"/>
<sequence>MGNNIFEKSAELIGWFQIFLSPFLFGAFISALIYFTYPNRLTITIAILILFTATLIGAKLASKIYRSKEGTIGFISKKDSTPDIDKMINK</sequence>
<dbReference type="EMBL" id="LR215974">
    <property type="protein sequence ID" value="VFB04306.1"/>
    <property type="molecule type" value="Genomic_DNA"/>
</dbReference>
<evidence type="ECO:0000313" key="2">
    <source>
        <dbReference type="EMBL" id="VFB04306.1"/>
    </source>
</evidence>
<name>A0A4U8WF39_9FLAO</name>
<feature type="transmembrane region" description="Helical" evidence="1">
    <location>
        <begin position="12"/>
        <end position="35"/>
    </location>
</feature>
<feature type="transmembrane region" description="Helical" evidence="1">
    <location>
        <begin position="41"/>
        <end position="61"/>
    </location>
</feature>
<keyword evidence="1" id="KW-1133">Transmembrane helix</keyword>
<evidence type="ECO:0000256" key="1">
    <source>
        <dbReference type="SAM" id="Phobius"/>
    </source>
</evidence>
<reference evidence="2 3" key="1">
    <citation type="submission" date="2019-02" db="EMBL/GenBank/DDBJ databases">
        <authorList>
            <consortium name="Pathogen Informatics"/>
        </authorList>
    </citation>
    <scope>NUCLEOTIDE SEQUENCE [LARGE SCALE GENOMIC DNA]</scope>
    <source>
        <strain evidence="2 3">3012STDY6944375</strain>
    </source>
</reference>